<gene>
    <name evidence="6" type="ORF">CROE0942_LOCUS4533</name>
    <name evidence="10" type="ORF">FNF27_02714</name>
    <name evidence="9" type="ORF">FNF28_01443</name>
    <name evidence="7" type="ORF">FNF29_06531</name>
    <name evidence="8" type="ORF">FNF31_03230</name>
</gene>
<dbReference type="EMBL" id="VLTM01000027">
    <property type="protein sequence ID" value="KAA0162431.1"/>
    <property type="molecule type" value="Genomic_DNA"/>
</dbReference>
<dbReference type="GO" id="GO:0003735">
    <property type="term" value="F:structural constituent of ribosome"/>
    <property type="evidence" value="ECO:0007669"/>
    <property type="project" value="InterPro"/>
</dbReference>
<reference evidence="6" key="2">
    <citation type="submission" date="2021-01" db="EMBL/GenBank/DDBJ databases">
        <authorList>
            <person name="Corre E."/>
            <person name="Pelletier E."/>
            <person name="Niang G."/>
            <person name="Scheremetjew M."/>
            <person name="Finn R."/>
            <person name="Kale V."/>
            <person name="Holt S."/>
            <person name="Cochrane G."/>
            <person name="Meng A."/>
            <person name="Brown T."/>
            <person name="Cohen L."/>
        </authorList>
    </citation>
    <scope>NUCLEOTIDE SEQUENCE</scope>
    <source>
        <strain evidence="6">E4-10</strain>
    </source>
</reference>
<dbReference type="NCBIfam" id="TIGR01032">
    <property type="entry name" value="rplT_bact"/>
    <property type="match status" value="1"/>
</dbReference>
<proteinExistence type="inferred from homology"/>
<keyword evidence="12" id="KW-1185">Reference proteome</keyword>
<comment type="similarity">
    <text evidence="1 4">Belongs to the bacterial ribosomal protein bL20 family.</text>
</comment>
<dbReference type="GO" id="GO:0005840">
    <property type="term" value="C:ribosome"/>
    <property type="evidence" value="ECO:0007669"/>
    <property type="project" value="UniProtKB-KW"/>
</dbReference>
<sequence length="233" mass="26998">MKFRHKKIIAFAKGYRGRGKSCYRTAVARVQRGWRNQYMSRKMFKRDSRRNWQLQINAGSRALGVSYSRLVHCLPLSGIMLDRKLLAELARTEPYSFKAVVETVKATGLKSWQEKRDAQLESNHERNMRHREVQLGRAKPPYPFRDGSQAERLRDIVENEASRRERELTERRASAKAAVREVIESEPTGEPWAGAFEEFMQHVAEVERPLTKQEIEERRAAKAAQADADGERA</sequence>
<evidence type="ECO:0000313" key="9">
    <source>
        <dbReference type="EMBL" id="KAA0170449.1"/>
    </source>
</evidence>
<dbReference type="OrthoDB" id="10251781at2759"/>
<dbReference type="EMBL" id="VLTN01000050">
    <property type="protein sequence ID" value="KAA0148749.1"/>
    <property type="molecule type" value="Genomic_DNA"/>
</dbReference>
<protein>
    <recommendedName>
        <fullName evidence="15">50S ribosomal protein L20</fullName>
    </recommendedName>
</protein>
<evidence type="ECO:0000256" key="2">
    <source>
        <dbReference type="ARBA" id="ARBA00022980"/>
    </source>
</evidence>
<evidence type="ECO:0000313" key="8">
    <source>
        <dbReference type="EMBL" id="KAA0162431.1"/>
    </source>
</evidence>
<evidence type="ECO:0000313" key="13">
    <source>
        <dbReference type="Proteomes" id="UP000324907"/>
    </source>
</evidence>
<dbReference type="PANTHER" id="PTHR10986">
    <property type="entry name" value="39S RIBOSOMAL PROTEIN L20"/>
    <property type="match status" value="1"/>
</dbReference>
<evidence type="ECO:0008006" key="15">
    <source>
        <dbReference type="Google" id="ProtNLM"/>
    </source>
</evidence>
<dbReference type="EMBL" id="VLTL01000013">
    <property type="protein sequence ID" value="KAA0170449.1"/>
    <property type="molecule type" value="Genomic_DNA"/>
</dbReference>
<dbReference type="InterPro" id="IPR005813">
    <property type="entry name" value="Ribosomal_bL20"/>
</dbReference>
<evidence type="ECO:0000313" key="14">
    <source>
        <dbReference type="Proteomes" id="UP000325113"/>
    </source>
</evidence>
<dbReference type="GO" id="GO:0019843">
    <property type="term" value="F:rRNA binding"/>
    <property type="evidence" value="ECO:0007669"/>
    <property type="project" value="InterPro"/>
</dbReference>
<evidence type="ECO:0000313" key="11">
    <source>
        <dbReference type="Proteomes" id="UP000322899"/>
    </source>
</evidence>
<feature type="region of interest" description="Disordered" evidence="5">
    <location>
        <begin position="207"/>
        <end position="233"/>
    </location>
</feature>
<evidence type="ECO:0000313" key="7">
    <source>
        <dbReference type="EMBL" id="KAA0148749.1"/>
    </source>
</evidence>
<accession>A0A5A8EDQ1</accession>
<reference evidence="11 12" key="1">
    <citation type="submission" date="2019-07" db="EMBL/GenBank/DDBJ databases">
        <title>Genomes of Cafeteria roenbergensis.</title>
        <authorList>
            <person name="Fischer M.G."/>
            <person name="Hackl T."/>
            <person name="Roman M."/>
        </authorList>
    </citation>
    <scope>NUCLEOTIDE SEQUENCE [LARGE SCALE GENOMIC DNA]</scope>
    <source>
        <strain evidence="7 12">BVI</strain>
        <strain evidence="8 14">Cflag</strain>
        <strain evidence="10 11">E4-10P</strain>
        <strain evidence="9 13">RCC970-E3</strain>
    </source>
</reference>
<dbReference type="GO" id="GO:0006412">
    <property type="term" value="P:translation"/>
    <property type="evidence" value="ECO:0007669"/>
    <property type="project" value="InterPro"/>
</dbReference>
<evidence type="ECO:0000313" key="10">
    <source>
        <dbReference type="EMBL" id="KAA0175632.1"/>
    </source>
</evidence>
<dbReference type="PRINTS" id="PR00062">
    <property type="entry name" value="RIBOSOMALL20"/>
</dbReference>
<evidence type="ECO:0000256" key="1">
    <source>
        <dbReference type="ARBA" id="ARBA00007698"/>
    </source>
</evidence>
<name>A0A5A8EDQ1_CAFRO</name>
<keyword evidence="2 4" id="KW-0689">Ribosomal protein</keyword>
<dbReference type="EMBL" id="HBET01006765">
    <property type="protein sequence ID" value="CAD8560197.1"/>
    <property type="molecule type" value="Transcribed_RNA"/>
</dbReference>
<feature type="compositionally biased region" description="Basic and acidic residues" evidence="5">
    <location>
        <begin position="207"/>
        <end position="220"/>
    </location>
</feature>
<dbReference type="EMBL" id="VLTO01000012">
    <property type="protein sequence ID" value="KAA0175632.1"/>
    <property type="molecule type" value="Genomic_DNA"/>
</dbReference>
<dbReference type="AlphaFoldDB" id="A0A5A8EDQ1"/>
<evidence type="ECO:0000256" key="3">
    <source>
        <dbReference type="ARBA" id="ARBA00023274"/>
    </source>
</evidence>
<dbReference type="Proteomes" id="UP000323011">
    <property type="component" value="Unassembled WGS sequence"/>
</dbReference>
<evidence type="ECO:0000313" key="6">
    <source>
        <dbReference type="EMBL" id="CAD8560197.1"/>
    </source>
</evidence>
<dbReference type="Proteomes" id="UP000324907">
    <property type="component" value="Unassembled WGS sequence"/>
</dbReference>
<dbReference type="Gene3D" id="1.10.1900.20">
    <property type="entry name" value="Ribosomal protein L20"/>
    <property type="match status" value="1"/>
</dbReference>
<dbReference type="Proteomes" id="UP000325113">
    <property type="component" value="Unassembled WGS sequence"/>
</dbReference>
<organism evidence="10 11">
    <name type="scientific">Cafeteria roenbergensis</name>
    <name type="common">Marine flagellate</name>
    <dbReference type="NCBI Taxonomy" id="33653"/>
    <lineage>
        <taxon>Eukaryota</taxon>
        <taxon>Sar</taxon>
        <taxon>Stramenopiles</taxon>
        <taxon>Bigyra</taxon>
        <taxon>Opalozoa</taxon>
        <taxon>Bicosoecida</taxon>
        <taxon>Cafeteriaceae</taxon>
        <taxon>Cafeteria</taxon>
    </lineage>
</organism>
<dbReference type="Pfam" id="PF00453">
    <property type="entry name" value="Ribosomal_L20"/>
    <property type="match status" value="1"/>
</dbReference>
<evidence type="ECO:0000256" key="4">
    <source>
        <dbReference type="RuleBase" id="RU000561"/>
    </source>
</evidence>
<dbReference type="SUPFAM" id="SSF74731">
    <property type="entry name" value="Ribosomal protein L20"/>
    <property type="match status" value="1"/>
</dbReference>
<dbReference type="Gene3D" id="6.10.160.10">
    <property type="match status" value="1"/>
</dbReference>
<evidence type="ECO:0000256" key="5">
    <source>
        <dbReference type="SAM" id="MobiDB-lite"/>
    </source>
</evidence>
<dbReference type="Proteomes" id="UP000322899">
    <property type="component" value="Unassembled WGS sequence"/>
</dbReference>
<keyword evidence="3 4" id="KW-0687">Ribonucleoprotein</keyword>
<dbReference type="CDD" id="cd07026">
    <property type="entry name" value="Ribosomal_L20"/>
    <property type="match status" value="1"/>
</dbReference>
<dbReference type="GO" id="GO:1990904">
    <property type="term" value="C:ribonucleoprotein complex"/>
    <property type="evidence" value="ECO:0007669"/>
    <property type="project" value="UniProtKB-KW"/>
</dbReference>
<dbReference type="InterPro" id="IPR035566">
    <property type="entry name" value="Ribosomal_protein_bL20_C"/>
</dbReference>
<evidence type="ECO:0000313" key="12">
    <source>
        <dbReference type="Proteomes" id="UP000323011"/>
    </source>
</evidence>